<proteinExistence type="predicted"/>
<evidence type="ECO:0000313" key="1">
    <source>
        <dbReference type="EMBL" id="KAI2385595.1"/>
    </source>
</evidence>
<comment type="caution">
    <text evidence="1">The sequence shown here is derived from an EMBL/GenBank/DDBJ whole genome shotgun (WGS) entry which is preliminary data.</text>
</comment>
<reference evidence="1" key="1">
    <citation type="journal article" date="2022" name="bioRxiv">
        <title>Population genetic analysis of Ophidiomyces ophidiicola, the causative agent of snake fungal disease, indicates recent introductions to the USA.</title>
        <authorList>
            <person name="Ladner J.T."/>
            <person name="Palmer J.M."/>
            <person name="Ettinger C.L."/>
            <person name="Stajich J.E."/>
            <person name="Farrell T.M."/>
            <person name="Glorioso B.M."/>
            <person name="Lawson B."/>
            <person name="Price S.J."/>
            <person name="Stengle A.G."/>
            <person name="Grear D.A."/>
            <person name="Lorch J.M."/>
        </authorList>
    </citation>
    <scope>NUCLEOTIDE SEQUENCE</scope>
    <source>
        <strain evidence="1">NWHC 24266-5</strain>
    </source>
</reference>
<protein>
    <submittedName>
        <fullName evidence="1">Uncharacterized protein</fullName>
    </submittedName>
</protein>
<dbReference type="EMBL" id="JALBCA010000056">
    <property type="protein sequence ID" value="KAI2385595.1"/>
    <property type="molecule type" value="Genomic_DNA"/>
</dbReference>
<accession>A0ACB8UUN3</accession>
<organism evidence="1">
    <name type="scientific">Ophidiomyces ophidiicola</name>
    <dbReference type="NCBI Taxonomy" id="1387563"/>
    <lineage>
        <taxon>Eukaryota</taxon>
        <taxon>Fungi</taxon>
        <taxon>Dikarya</taxon>
        <taxon>Ascomycota</taxon>
        <taxon>Pezizomycotina</taxon>
        <taxon>Eurotiomycetes</taxon>
        <taxon>Eurotiomycetidae</taxon>
        <taxon>Onygenales</taxon>
        <taxon>Onygenaceae</taxon>
        <taxon>Ophidiomyces</taxon>
    </lineage>
</organism>
<sequence>MSSEFTFGFGDDDIAIDEYEDEQVPAGKTSNLKETCNEAGAALHEACRVDMSEMLSSLPSQISYSTLYLSDPIDFQIPVPIPRREVFDIRAQLMAEDSLKDDLQEEMISGLETGDITPLVYEGGFKTWECAQMLALYAGSQYLYSDRMKHDWEFIELGAGTAIPSLFLLKMSLDDPLPTVEQEKRRISFVFADYNIAVLKLVTLPNIILTWYFSKHPKAEPASEIDINHSLLESFQNDLSARGISLSFISGAWSPRLVDLIASVSNVNETSSLKTFILASETIYSPTSLVSFAETLSSLLLQRHERNSGAFPDQVKPEALVAAKELYFGVGGGVDEFLVALESVAGSKLLATRGMEAMSPGVRLTVLNIRP</sequence>
<name>A0ACB8UUN3_9EURO</name>
<gene>
    <name evidence="1" type="ORF">LOY88_003976</name>
</gene>